<evidence type="ECO:0000256" key="4">
    <source>
        <dbReference type="ARBA" id="ARBA00023125"/>
    </source>
</evidence>
<dbReference type="InterPro" id="IPR001207">
    <property type="entry name" value="Transposase_mutator"/>
</dbReference>
<dbReference type="GO" id="GO:0004803">
    <property type="term" value="F:transposase activity"/>
    <property type="evidence" value="ECO:0007669"/>
    <property type="project" value="InterPro"/>
</dbReference>
<dbReference type="AlphaFoldDB" id="L7FHN1"/>
<name>L7FHN1_STRT8</name>
<proteinExistence type="inferred from homology"/>
<evidence type="ECO:0000313" key="7">
    <source>
        <dbReference type="EMBL" id="ELP70210.1"/>
    </source>
</evidence>
<dbReference type="EMBL" id="AEJB01000103">
    <property type="protein sequence ID" value="ELP70210.1"/>
    <property type="molecule type" value="Genomic_DNA"/>
</dbReference>
<keyword evidence="4" id="KW-0238">DNA-binding</keyword>
<dbReference type="Proteomes" id="UP000010931">
    <property type="component" value="Unassembled WGS sequence"/>
</dbReference>
<evidence type="ECO:0000256" key="3">
    <source>
        <dbReference type="ARBA" id="ARBA00022578"/>
    </source>
</evidence>
<accession>L7FHN1</accession>
<dbReference type="PATRIC" id="fig|698760.3.peg.1172"/>
<sequence>MSPPAPSITSSKPSARHRDIQERRLPDLRGPGRTARRLPDPHAGPHPLPLPLRRRHLRPPTEGGREVGGVISGASETEAFWAQVLRSLRERGLIGVRPVISDSHRGRVKAIRKVMLGAVGQRC</sequence>
<comment type="caution">
    <text evidence="7">The sequence shown here is derived from an EMBL/GenBank/DDBJ whole genome shotgun (WGS) entry which is preliminary data.</text>
</comment>
<evidence type="ECO:0000313" key="8">
    <source>
        <dbReference type="Proteomes" id="UP000010931"/>
    </source>
</evidence>
<evidence type="ECO:0008006" key="9">
    <source>
        <dbReference type="Google" id="ProtNLM"/>
    </source>
</evidence>
<protein>
    <recommendedName>
        <fullName evidence="9">Mutator family transposase</fullName>
    </recommendedName>
</protein>
<feature type="compositionally biased region" description="Basic and acidic residues" evidence="6">
    <location>
        <begin position="16"/>
        <end position="27"/>
    </location>
</feature>
<evidence type="ECO:0000256" key="5">
    <source>
        <dbReference type="ARBA" id="ARBA00023172"/>
    </source>
</evidence>
<keyword evidence="3" id="KW-0815">Transposition</keyword>
<evidence type="ECO:0000256" key="2">
    <source>
        <dbReference type="ARBA" id="ARBA00010961"/>
    </source>
</evidence>
<feature type="region of interest" description="Disordered" evidence="6">
    <location>
        <begin position="1"/>
        <end position="71"/>
    </location>
</feature>
<comment type="function">
    <text evidence="1">Required for the transposition of the insertion element.</text>
</comment>
<reference evidence="7 8" key="1">
    <citation type="journal article" date="2011" name="Plasmid">
        <title>Streptomyces turgidiscabies Car8 contains a modular pathogenicity island that shares virulence genes with other actinobacterial plant pathogens.</title>
        <authorList>
            <person name="Huguet-Tapia J.C."/>
            <person name="Badger J.H."/>
            <person name="Loria R."/>
            <person name="Pettis G.S."/>
        </authorList>
    </citation>
    <scope>NUCLEOTIDE SEQUENCE [LARGE SCALE GENOMIC DNA]</scope>
    <source>
        <strain evidence="7 8">Car8</strain>
    </source>
</reference>
<keyword evidence="5" id="KW-0233">DNA recombination</keyword>
<evidence type="ECO:0000256" key="6">
    <source>
        <dbReference type="SAM" id="MobiDB-lite"/>
    </source>
</evidence>
<organism evidence="7 8">
    <name type="scientific">Streptomyces turgidiscabies (strain Car8)</name>
    <dbReference type="NCBI Taxonomy" id="698760"/>
    <lineage>
        <taxon>Bacteria</taxon>
        <taxon>Bacillati</taxon>
        <taxon>Actinomycetota</taxon>
        <taxon>Actinomycetes</taxon>
        <taxon>Kitasatosporales</taxon>
        <taxon>Streptomycetaceae</taxon>
        <taxon>Streptomyces</taxon>
    </lineage>
</organism>
<comment type="similarity">
    <text evidence="2">Belongs to the transposase mutator family.</text>
</comment>
<keyword evidence="8" id="KW-1185">Reference proteome</keyword>
<evidence type="ECO:0000256" key="1">
    <source>
        <dbReference type="ARBA" id="ARBA00002190"/>
    </source>
</evidence>
<gene>
    <name evidence="7" type="ORF">STRTUCAR8_10114</name>
</gene>
<dbReference type="GO" id="GO:0006313">
    <property type="term" value="P:DNA transposition"/>
    <property type="evidence" value="ECO:0007669"/>
    <property type="project" value="InterPro"/>
</dbReference>
<dbReference type="Pfam" id="PF00872">
    <property type="entry name" value="Transposase_mut"/>
    <property type="match status" value="1"/>
</dbReference>
<dbReference type="GO" id="GO:0003677">
    <property type="term" value="F:DNA binding"/>
    <property type="evidence" value="ECO:0007669"/>
    <property type="project" value="UniProtKB-KW"/>
</dbReference>